<dbReference type="PANTHER" id="PTHR12928">
    <property type="entry name" value="FRG1 PROTEIN"/>
    <property type="match status" value="1"/>
</dbReference>
<evidence type="ECO:0000256" key="1">
    <source>
        <dbReference type="ARBA" id="ARBA00004604"/>
    </source>
</evidence>
<dbReference type="Pfam" id="PF06229">
    <property type="entry name" value="FRG1"/>
    <property type="match status" value="1"/>
</dbReference>
<reference evidence="5" key="1">
    <citation type="submission" date="2017-02" db="UniProtKB">
        <authorList>
            <consortium name="WormBaseParasite"/>
        </authorList>
    </citation>
    <scope>IDENTIFICATION</scope>
</reference>
<accession>A0A0N5AJ42</accession>
<evidence type="ECO:0000256" key="2">
    <source>
        <dbReference type="ARBA" id="ARBA00010878"/>
    </source>
</evidence>
<dbReference type="SUPFAM" id="SSF50405">
    <property type="entry name" value="Actin-crosslinking proteins"/>
    <property type="match status" value="1"/>
</dbReference>
<dbReference type="CDD" id="cd23338">
    <property type="entry name" value="beta-trefoil_FSCN_FRG1"/>
    <property type="match status" value="1"/>
</dbReference>
<organism evidence="4 5">
    <name type="scientific">Syphacia muris</name>
    <dbReference type="NCBI Taxonomy" id="451379"/>
    <lineage>
        <taxon>Eukaryota</taxon>
        <taxon>Metazoa</taxon>
        <taxon>Ecdysozoa</taxon>
        <taxon>Nematoda</taxon>
        <taxon>Chromadorea</taxon>
        <taxon>Rhabditida</taxon>
        <taxon>Spirurina</taxon>
        <taxon>Oxyuridomorpha</taxon>
        <taxon>Oxyuroidea</taxon>
        <taxon>Oxyuridae</taxon>
        <taxon>Syphacia</taxon>
    </lineage>
</organism>
<sequence length="235" mass="25776">MSSKNDYKISRGGGWWRIAEETDLKGGMNVALECGSGLGSYLAAMDNGRFTVGIPHPAGEEPNPEEVLTLIKTPDDPNISLKTGFGKYVGVDAEGRLVATADAIGTRERLFVVFENGKSAVQALSSNLFLSLKPDNDGYISAVSKKVNEDEITNIRTNAVPEGPVDWRSEEDKKSAAQCETAYIKMYQHSKVSLKGKNITVNLDDKTAVKRAQQDGNLHEFLLERRTKTKSDKYC</sequence>
<dbReference type="GO" id="GO:0005730">
    <property type="term" value="C:nucleolus"/>
    <property type="evidence" value="ECO:0007669"/>
    <property type="project" value="UniProtKB-SubCell"/>
</dbReference>
<evidence type="ECO:0000313" key="5">
    <source>
        <dbReference type="WBParaSite" id="SMUV_0000446301-mRNA-1"/>
    </source>
</evidence>
<name>A0A0N5AJ42_9BILA</name>
<keyword evidence="3" id="KW-0539">Nucleus</keyword>
<dbReference type="GO" id="GO:0055120">
    <property type="term" value="C:striated muscle dense body"/>
    <property type="evidence" value="ECO:0007669"/>
    <property type="project" value="TreeGrafter"/>
</dbReference>
<protein>
    <submittedName>
        <fullName evidence="5">FRG1-like family protein</fullName>
    </submittedName>
</protein>
<evidence type="ECO:0000313" key="4">
    <source>
        <dbReference type="Proteomes" id="UP000046393"/>
    </source>
</evidence>
<dbReference type="PANTHER" id="PTHR12928:SF0">
    <property type="entry name" value="FSHD REGION GENE 1"/>
    <property type="match status" value="1"/>
</dbReference>
<dbReference type="InterPro" id="IPR008999">
    <property type="entry name" value="Actin-crosslinking"/>
</dbReference>
<dbReference type="GO" id="GO:0051015">
    <property type="term" value="F:actin filament binding"/>
    <property type="evidence" value="ECO:0007669"/>
    <property type="project" value="TreeGrafter"/>
</dbReference>
<keyword evidence="4" id="KW-1185">Reference proteome</keyword>
<dbReference type="GO" id="GO:0071013">
    <property type="term" value="C:catalytic step 2 spliceosome"/>
    <property type="evidence" value="ECO:0007669"/>
    <property type="project" value="TreeGrafter"/>
</dbReference>
<dbReference type="AlphaFoldDB" id="A0A0N5AJ42"/>
<evidence type="ECO:0000256" key="3">
    <source>
        <dbReference type="ARBA" id="ARBA00023242"/>
    </source>
</evidence>
<comment type="similarity">
    <text evidence="2">Belongs to the FRG1 family.</text>
</comment>
<proteinExistence type="inferred from homology"/>
<dbReference type="STRING" id="451379.A0A0N5AJ42"/>
<dbReference type="Gene3D" id="2.80.10.50">
    <property type="match status" value="1"/>
</dbReference>
<dbReference type="Proteomes" id="UP000046393">
    <property type="component" value="Unplaced"/>
</dbReference>
<dbReference type="InterPro" id="IPR010414">
    <property type="entry name" value="FRG1"/>
</dbReference>
<comment type="subcellular location">
    <subcellularLocation>
        <location evidence="1">Nucleus</location>
        <location evidence="1">Nucleolus</location>
    </subcellularLocation>
</comment>
<dbReference type="WBParaSite" id="SMUV_0000446301-mRNA-1">
    <property type="protein sequence ID" value="SMUV_0000446301-mRNA-1"/>
    <property type="gene ID" value="SMUV_0000446301"/>
</dbReference>